<dbReference type="GO" id="GO:0016868">
    <property type="term" value="F:intramolecular phosphotransferase activity"/>
    <property type="evidence" value="ECO:0007669"/>
    <property type="project" value="InterPro"/>
</dbReference>
<dbReference type="PANTHER" id="PTHR43771:SF1">
    <property type="entry name" value="PHOSPHOMANNOMUTASE"/>
    <property type="match status" value="1"/>
</dbReference>
<dbReference type="PROSITE" id="PS00710">
    <property type="entry name" value="PGM_PMM"/>
    <property type="match status" value="1"/>
</dbReference>
<comment type="cofactor">
    <cofactor evidence="1">
        <name>Mg(2+)</name>
        <dbReference type="ChEBI" id="CHEBI:18420"/>
    </cofactor>
</comment>
<evidence type="ECO:0000256" key="1">
    <source>
        <dbReference type="ARBA" id="ARBA00001946"/>
    </source>
</evidence>
<dbReference type="Gene3D" id="3.40.120.10">
    <property type="entry name" value="Alpha-D-Glucose-1,6-Bisphosphate, subunit A, domain 3"/>
    <property type="match status" value="3"/>
</dbReference>
<dbReference type="InterPro" id="IPR005841">
    <property type="entry name" value="Alpha-D-phosphohexomutase_SF"/>
</dbReference>
<dbReference type="Gene3D" id="3.30.310.50">
    <property type="entry name" value="Alpha-D-phosphohexomutase, C-terminal domain"/>
    <property type="match status" value="1"/>
</dbReference>
<keyword evidence="4 7" id="KW-0479">Metal-binding</keyword>
<dbReference type="PRINTS" id="PR00509">
    <property type="entry name" value="PGMPMM"/>
</dbReference>
<dbReference type="InterPro" id="IPR005843">
    <property type="entry name" value="A-D-PHexomutase_C"/>
</dbReference>
<dbReference type="Pfam" id="PF02880">
    <property type="entry name" value="PGM_PMM_III"/>
    <property type="match status" value="1"/>
</dbReference>
<dbReference type="Pfam" id="PF02879">
    <property type="entry name" value="PGM_PMM_II"/>
    <property type="match status" value="1"/>
</dbReference>
<feature type="domain" description="Alpha-D-phosphohexomutase alpha/beta/alpha" evidence="11">
    <location>
        <begin position="254"/>
        <end position="357"/>
    </location>
</feature>
<sequence length="452" mass="49713">MVEPNIFRAYDIRGVFNRDINEEVAVLIGRVFGTYIGNEGEVLAGRDVRLSGETLCMAFGEGMRDAGCNVYDAGIIPTPAAYFGIVALKMDGGFQVTASHNPPEWNGFKLILKTGDTVSEGFGMEKVKEMVLRREFRLAEKKGSLKKVDVLSVYENFLSGRFKLERRVRVALDLSNGAGCFFVPRFLSRIGCDVVTINDVPDGNFPGHLPEPTEENLKPLSQLVVSSKADFGVGLDGDADRAVFVDDLGRVLPGDVALAVFVSNLGRKGKVVYDVSSSSFLKKVIEEAGCEPIECRVGRAFMMRKVRETGAIIGGEKSNHIYFSDVYGFDDAIFAIGKMAEIISRSEASLSKMVDRFPRIPSVPIISFDCPDEYKFKVVEELAGFFESKGFTVSKIDGVKAASEDGWILIRPSNTMPQIKMTAEAKTEDRLKELVNMAQEAIQKKIDEISKG</sequence>
<evidence type="ECO:0000259" key="11">
    <source>
        <dbReference type="Pfam" id="PF02880"/>
    </source>
</evidence>
<dbReference type="Pfam" id="PF02878">
    <property type="entry name" value="PGM_PMM_I"/>
    <property type="match status" value="1"/>
</dbReference>
<accession>A0A2R7Y1J5</accession>
<dbReference type="PANTHER" id="PTHR43771">
    <property type="entry name" value="PHOSPHOMANNOMUTASE"/>
    <property type="match status" value="1"/>
</dbReference>
<name>A0A2R7Y1J5_9ARCH</name>
<evidence type="ECO:0000313" key="12">
    <source>
        <dbReference type="EMBL" id="PUA31411.1"/>
    </source>
</evidence>
<dbReference type="EMBL" id="NDWU01000018">
    <property type="protein sequence ID" value="PUA31411.1"/>
    <property type="molecule type" value="Genomic_DNA"/>
</dbReference>
<keyword evidence="5 7" id="KW-0460">Magnesium</keyword>
<evidence type="ECO:0000256" key="7">
    <source>
        <dbReference type="RuleBase" id="RU004326"/>
    </source>
</evidence>
<evidence type="ECO:0000259" key="9">
    <source>
        <dbReference type="Pfam" id="PF02878"/>
    </source>
</evidence>
<keyword evidence="6" id="KW-0413">Isomerase</keyword>
<dbReference type="Pfam" id="PF00408">
    <property type="entry name" value="PGM_PMM_IV"/>
    <property type="match status" value="1"/>
</dbReference>
<dbReference type="InterPro" id="IPR036900">
    <property type="entry name" value="A-D-PHexomutase_C_sf"/>
</dbReference>
<gene>
    <name evidence="12" type="ORF">B9J98_06530</name>
</gene>
<dbReference type="InterPro" id="IPR005846">
    <property type="entry name" value="A-D-PHexomutase_a/b/a-III"/>
</dbReference>
<comment type="caution">
    <text evidence="12">The sequence shown here is derived from an EMBL/GenBank/DDBJ whole genome shotgun (WGS) entry which is preliminary data.</text>
</comment>
<evidence type="ECO:0000256" key="2">
    <source>
        <dbReference type="ARBA" id="ARBA00010231"/>
    </source>
</evidence>
<evidence type="ECO:0000259" key="8">
    <source>
        <dbReference type="Pfam" id="PF00408"/>
    </source>
</evidence>
<dbReference type="SUPFAM" id="SSF53738">
    <property type="entry name" value="Phosphoglucomutase, first 3 domains"/>
    <property type="match status" value="3"/>
</dbReference>
<protein>
    <submittedName>
        <fullName evidence="12">Phosphomannomutase/phosphoglucomutase</fullName>
    </submittedName>
</protein>
<keyword evidence="3" id="KW-0597">Phosphoprotein</keyword>
<feature type="domain" description="Alpha-D-phosphohexomutase C-terminal" evidence="8">
    <location>
        <begin position="369"/>
        <end position="437"/>
    </location>
</feature>
<evidence type="ECO:0000259" key="10">
    <source>
        <dbReference type="Pfam" id="PF02879"/>
    </source>
</evidence>
<reference evidence="12 13" key="1">
    <citation type="submission" date="2017-04" db="EMBL/GenBank/DDBJ databases">
        <title>Draft Aigarchaeota genome from a New Zealand hot spring.</title>
        <authorList>
            <person name="Reysenbach A.-L."/>
            <person name="Donaho J.A."/>
            <person name="Gerhart J."/>
            <person name="Kelley J.F."/>
            <person name="Kouba K."/>
            <person name="Podar M."/>
            <person name="Stott M."/>
        </authorList>
    </citation>
    <scope>NUCLEOTIDE SEQUENCE [LARGE SCALE GENOMIC DNA]</scope>
    <source>
        <strain evidence="12">NZ13_MG1</strain>
    </source>
</reference>
<dbReference type="GO" id="GO:0000287">
    <property type="term" value="F:magnesium ion binding"/>
    <property type="evidence" value="ECO:0007669"/>
    <property type="project" value="InterPro"/>
</dbReference>
<dbReference type="InterPro" id="IPR016055">
    <property type="entry name" value="A-D-PHexomutase_a/b/a-I/II/III"/>
</dbReference>
<comment type="similarity">
    <text evidence="2 7">Belongs to the phosphohexose mutase family.</text>
</comment>
<feature type="domain" description="Alpha-D-phosphohexomutase alpha/beta/alpha" evidence="10">
    <location>
        <begin position="163"/>
        <end position="248"/>
    </location>
</feature>
<evidence type="ECO:0000313" key="13">
    <source>
        <dbReference type="Proteomes" id="UP000244066"/>
    </source>
</evidence>
<organism evidence="12 13">
    <name type="scientific">Candidatus Terraquivivens tikiterensis</name>
    <dbReference type="NCBI Taxonomy" id="1980982"/>
    <lineage>
        <taxon>Archaea</taxon>
        <taxon>Nitrososphaerota</taxon>
        <taxon>Candidatus Wolframiiraptoraceae</taxon>
        <taxon>Candidatus Terraquivivens</taxon>
    </lineage>
</organism>
<dbReference type="InterPro" id="IPR005845">
    <property type="entry name" value="A-D-PHexomutase_a/b/a-II"/>
</dbReference>
<evidence type="ECO:0000256" key="5">
    <source>
        <dbReference type="ARBA" id="ARBA00022842"/>
    </source>
</evidence>
<proteinExistence type="inferred from homology"/>
<dbReference type="Proteomes" id="UP000244066">
    <property type="component" value="Unassembled WGS sequence"/>
</dbReference>
<feature type="domain" description="Alpha-D-phosphohexomutase alpha/beta/alpha" evidence="9">
    <location>
        <begin position="5"/>
        <end position="133"/>
    </location>
</feature>
<evidence type="ECO:0000256" key="6">
    <source>
        <dbReference type="ARBA" id="ARBA00023235"/>
    </source>
</evidence>
<evidence type="ECO:0000256" key="4">
    <source>
        <dbReference type="ARBA" id="ARBA00022723"/>
    </source>
</evidence>
<dbReference type="GO" id="GO:0005975">
    <property type="term" value="P:carbohydrate metabolic process"/>
    <property type="evidence" value="ECO:0007669"/>
    <property type="project" value="InterPro"/>
</dbReference>
<dbReference type="CDD" id="cd03089">
    <property type="entry name" value="PMM_PGM"/>
    <property type="match status" value="1"/>
</dbReference>
<dbReference type="InterPro" id="IPR005844">
    <property type="entry name" value="A-D-PHexomutase_a/b/a-I"/>
</dbReference>
<evidence type="ECO:0000256" key="3">
    <source>
        <dbReference type="ARBA" id="ARBA00022553"/>
    </source>
</evidence>
<dbReference type="AlphaFoldDB" id="A0A2R7Y1J5"/>
<dbReference type="SUPFAM" id="SSF55957">
    <property type="entry name" value="Phosphoglucomutase, C-terminal domain"/>
    <property type="match status" value="1"/>
</dbReference>
<dbReference type="InterPro" id="IPR016066">
    <property type="entry name" value="A-D-PHexomutase_CS"/>
</dbReference>